<dbReference type="SUPFAM" id="SSF53067">
    <property type="entry name" value="Actin-like ATPase domain"/>
    <property type="match status" value="2"/>
</dbReference>
<dbReference type="OrthoDB" id="5332281at2759"/>
<keyword evidence="2" id="KW-0067">ATP-binding</keyword>
<protein>
    <submittedName>
        <fullName evidence="3">Hsp70 family protein-like protein</fullName>
    </submittedName>
</protein>
<dbReference type="CDD" id="cd10170">
    <property type="entry name" value="ASKHA_NBD_HSP70"/>
    <property type="match status" value="1"/>
</dbReference>
<dbReference type="GO" id="GO:0005524">
    <property type="term" value="F:ATP binding"/>
    <property type="evidence" value="ECO:0007669"/>
    <property type="project" value="UniProtKB-KW"/>
</dbReference>
<keyword evidence="1" id="KW-0547">Nucleotide-binding</keyword>
<dbReference type="GO" id="GO:0140662">
    <property type="term" value="F:ATP-dependent protein folding chaperone"/>
    <property type="evidence" value="ECO:0007669"/>
    <property type="project" value="InterPro"/>
</dbReference>
<dbReference type="PANTHER" id="PTHR14187">
    <property type="entry name" value="ALPHA KINASE/ELONGATION FACTOR 2 KINASE"/>
    <property type="match status" value="1"/>
</dbReference>
<evidence type="ECO:0000256" key="2">
    <source>
        <dbReference type="ARBA" id="ARBA00022840"/>
    </source>
</evidence>
<dbReference type="AlphaFoldDB" id="A0A9P8C3R8"/>
<accession>A0A9P8C3R8</accession>
<dbReference type="InterPro" id="IPR043129">
    <property type="entry name" value="ATPase_NBD"/>
</dbReference>
<organism evidence="3 4">
    <name type="scientific">Amylocarpus encephaloides</name>
    <dbReference type="NCBI Taxonomy" id="45428"/>
    <lineage>
        <taxon>Eukaryota</taxon>
        <taxon>Fungi</taxon>
        <taxon>Dikarya</taxon>
        <taxon>Ascomycota</taxon>
        <taxon>Pezizomycotina</taxon>
        <taxon>Leotiomycetes</taxon>
        <taxon>Helotiales</taxon>
        <taxon>Helotiales incertae sedis</taxon>
        <taxon>Amylocarpus</taxon>
    </lineage>
</organism>
<dbReference type="EMBL" id="MU251616">
    <property type="protein sequence ID" value="KAG9231241.1"/>
    <property type="molecule type" value="Genomic_DNA"/>
</dbReference>
<dbReference type="Gene3D" id="3.30.420.40">
    <property type="match status" value="1"/>
</dbReference>
<reference evidence="3" key="1">
    <citation type="journal article" date="2021" name="IMA Fungus">
        <title>Genomic characterization of three marine fungi, including Emericellopsis atlantica sp. nov. with signatures of a generalist lifestyle and marine biomass degradation.</title>
        <authorList>
            <person name="Hagestad O.C."/>
            <person name="Hou L."/>
            <person name="Andersen J.H."/>
            <person name="Hansen E.H."/>
            <person name="Altermark B."/>
            <person name="Li C."/>
            <person name="Kuhnert E."/>
            <person name="Cox R.J."/>
            <person name="Crous P.W."/>
            <person name="Spatafora J.W."/>
            <person name="Lail K."/>
            <person name="Amirebrahimi M."/>
            <person name="Lipzen A."/>
            <person name="Pangilinan J."/>
            <person name="Andreopoulos W."/>
            <person name="Hayes R.D."/>
            <person name="Ng V."/>
            <person name="Grigoriev I.V."/>
            <person name="Jackson S.A."/>
            <person name="Sutton T.D.S."/>
            <person name="Dobson A.D.W."/>
            <person name="Rama T."/>
        </authorList>
    </citation>
    <scope>NUCLEOTIDE SEQUENCE</scope>
    <source>
        <strain evidence="3">TRa018bII</strain>
    </source>
</reference>
<evidence type="ECO:0000313" key="4">
    <source>
        <dbReference type="Proteomes" id="UP000824998"/>
    </source>
</evidence>
<dbReference type="InterPro" id="IPR013126">
    <property type="entry name" value="Hsp_70_fam"/>
</dbReference>
<keyword evidence="4" id="KW-1185">Reference proteome</keyword>
<dbReference type="Pfam" id="PF00012">
    <property type="entry name" value="HSP70"/>
    <property type="match status" value="1"/>
</dbReference>
<dbReference type="PANTHER" id="PTHR14187:SF82">
    <property type="entry name" value="FAMILY CHAPERONE, PUTATIVE (AFU_ORTHOLOGUE AFUA_7G08575)-RELATED"/>
    <property type="match status" value="1"/>
</dbReference>
<evidence type="ECO:0000256" key="1">
    <source>
        <dbReference type="ARBA" id="ARBA00022741"/>
    </source>
</evidence>
<gene>
    <name evidence="3" type="ORF">BJ875DRAFT_487210</name>
</gene>
<comment type="caution">
    <text evidence="3">The sequence shown here is derived from an EMBL/GenBank/DDBJ whole genome shotgun (WGS) entry which is preliminary data.</text>
</comment>
<name>A0A9P8C3R8_9HELO</name>
<proteinExistence type="predicted"/>
<sequence length="488" mass="53938">MASNTSNSDSDDRLIIGIDFGTTYSGAAYAFVNAGKKDVISIMDWPGLNGLKEPKIPTAICYDASDKSKFTWGAQKHNGSVIRGVKLLLDPTQPKPLYLPPSTARADILRYGKPPGEVTSDYIREISNHALKRITSSVPSGYVDMCEKEYVLTVPAVWSDRAKNVTLLAAKAAGMWPITLIKEPEAAALYAIHDMSDKGLKVGNSLVICDRGGGTVDLISYEITALEPRLELKELVPSKGGMSGSLGLNMRFENEVCYLIGEDQYLRIREISSFEFAMNHFDKNVKNAFRGDLEEVFYVMFPGGNLIDDLPHNLSRDTWQLKDNAPSKKIAAIILVGDFGDNEYLKNRLEQNHQGIQVIRPSHAWSAIVKGAVLSQLQDKAKVVSTIAPRHYGVAAMVPFVESRDKDMLQSESAIAPTYLNYLVTDNCTLIADFTEMDRKKLKKRTGVDGKIYFKLGYDLVVTIKSAIMNFSLEIDGKVIGSVEAKYE</sequence>
<dbReference type="Proteomes" id="UP000824998">
    <property type="component" value="Unassembled WGS sequence"/>
</dbReference>
<evidence type="ECO:0000313" key="3">
    <source>
        <dbReference type="EMBL" id="KAG9231241.1"/>
    </source>
</evidence>